<dbReference type="GO" id="GO:0005769">
    <property type="term" value="C:early endosome"/>
    <property type="evidence" value="ECO:0007669"/>
    <property type="project" value="TreeGrafter"/>
</dbReference>
<dbReference type="InterPro" id="IPR001807">
    <property type="entry name" value="ClC"/>
</dbReference>
<evidence type="ECO:0000313" key="11">
    <source>
        <dbReference type="EMBL" id="KII64237.1"/>
    </source>
</evidence>
<evidence type="ECO:0000256" key="7">
    <source>
        <dbReference type="ARBA" id="ARBA00023214"/>
    </source>
</evidence>
<dbReference type="SUPFAM" id="SSF54631">
    <property type="entry name" value="CBS-domain pair"/>
    <property type="match status" value="1"/>
</dbReference>
<dbReference type="GO" id="GO:0005794">
    <property type="term" value="C:Golgi apparatus"/>
    <property type="evidence" value="ECO:0007669"/>
    <property type="project" value="TreeGrafter"/>
</dbReference>
<accession>A0A0C2MRA5</accession>
<evidence type="ECO:0000256" key="5">
    <source>
        <dbReference type="ARBA" id="ARBA00023065"/>
    </source>
</evidence>
<dbReference type="Proteomes" id="UP000031668">
    <property type="component" value="Unassembled WGS sequence"/>
</dbReference>
<evidence type="ECO:0000256" key="2">
    <source>
        <dbReference type="ARBA" id="ARBA00022448"/>
    </source>
</evidence>
<feature type="transmembrane region" description="Helical" evidence="9">
    <location>
        <begin position="233"/>
        <end position="251"/>
    </location>
</feature>
<dbReference type="Gene3D" id="1.10.3080.10">
    <property type="entry name" value="Clc chloride channel"/>
    <property type="match status" value="1"/>
</dbReference>
<dbReference type="SMART" id="SM00116">
    <property type="entry name" value="CBS"/>
    <property type="match status" value="1"/>
</dbReference>
<evidence type="ECO:0000256" key="3">
    <source>
        <dbReference type="ARBA" id="ARBA00022692"/>
    </source>
</evidence>
<feature type="transmembrane region" description="Helical" evidence="9">
    <location>
        <begin position="478"/>
        <end position="500"/>
    </location>
</feature>
<dbReference type="OMA" id="FPIFAND"/>
<evidence type="ECO:0000256" key="9">
    <source>
        <dbReference type="RuleBase" id="RU361221"/>
    </source>
</evidence>
<gene>
    <name evidence="11" type="ORF">RF11_02594</name>
</gene>
<dbReference type="GO" id="GO:0010008">
    <property type="term" value="C:endosome membrane"/>
    <property type="evidence" value="ECO:0007669"/>
    <property type="project" value="UniProtKB-SubCell"/>
</dbReference>
<comment type="caution">
    <text evidence="9">Lacks conserved residue(s) required for the propagation of feature annotation.</text>
</comment>
<feature type="transmembrane region" description="Helical" evidence="9">
    <location>
        <begin position="377"/>
        <end position="398"/>
    </location>
</feature>
<proteinExistence type="inferred from homology"/>
<dbReference type="EMBL" id="JWZT01004360">
    <property type="protein sequence ID" value="KII64237.1"/>
    <property type="molecule type" value="Genomic_DNA"/>
</dbReference>
<evidence type="ECO:0000256" key="8">
    <source>
        <dbReference type="PROSITE-ProRule" id="PRU00703"/>
    </source>
</evidence>
<organism evidence="11 12">
    <name type="scientific">Thelohanellus kitauei</name>
    <name type="common">Myxosporean</name>
    <dbReference type="NCBI Taxonomy" id="669202"/>
    <lineage>
        <taxon>Eukaryota</taxon>
        <taxon>Metazoa</taxon>
        <taxon>Cnidaria</taxon>
        <taxon>Myxozoa</taxon>
        <taxon>Myxosporea</taxon>
        <taxon>Bivalvulida</taxon>
        <taxon>Platysporina</taxon>
        <taxon>Myxobolidae</taxon>
        <taxon>Thelohanellus</taxon>
    </lineage>
</organism>
<dbReference type="AlphaFoldDB" id="A0A0C2MRA5"/>
<comment type="subcellular location">
    <subcellularLocation>
        <location evidence="1">Endosome membrane</location>
        <topology evidence="1">Multi-pass membrane protein</topology>
    </subcellularLocation>
    <subcellularLocation>
        <location evidence="9">Membrane</location>
        <topology evidence="9">Multi-pass membrane protein</topology>
    </subcellularLocation>
</comment>
<dbReference type="GO" id="GO:0005886">
    <property type="term" value="C:plasma membrane"/>
    <property type="evidence" value="ECO:0007669"/>
    <property type="project" value="TreeGrafter"/>
</dbReference>
<feature type="transmembrane region" description="Helical" evidence="9">
    <location>
        <begin position="341"/>
        <end position="365"/>
    </location>
</feature>
<keyword evidence="2 9" id="KW-0813">Transport</keyword>
<comment type="caution">
    <text evidence="11">The sequence shown here is derived from an EMBL/GenBank/DDBJ whole genome shotgun (WGS) entry which is preliminary data.</text>
</comment>
<feature type="transmembrane region" description="Helical" evidence="9">
    <location>
        <begin position="303"/>
        <end position="321"/>
    </location>
</feature>
<evidence type="ECO:0000313" key="12">
    <source>
        <dbReference type="Proteomes" id="UP000031668"/>
    </source>
</evidence>
<keyword evidence="5 9" id="KW-0406">Ion transport</keyword>
<reference evidence="11 12" key="1">
    <citation type="journal article" date="2014" name="Genome Biol. Evol.">
        <title>The genome of the myxosporean Thelohanellus kitauei shows adaptations to nutrient acquisition within its fish host.</title>
        <authorList>
            <person name="Yang Y."/>
            <person name="Xiong J."/>
            <person name="Zhou Z."/>
            <person name="Huo F."/>
            <person name="Miao W."/>
            <person name="Ran C."/>
            <person name="Liu Y."/>
            <person name="Zhang J."/>
            <person name="Feng J."/>
            <person name="Wang M."/>
            <person name="Wang M."/>
            <person name="Wang L."/>
            <person name="Yao B."/>
        </authorList>
    </citation>
    <scope>NUCLEOTIDE SEQUENCE [LARGE SCALE GENOMIC DNA]</scope>
    <source>
        <strain evidence="11">Wuqing</strain>
    </source>
</reference>
<dbReference type="OrthoDB" id="44789at2759"/>
<keyword evidence="7 9" id="KW-0868">Chloride</keyword>
<feature type="transmembrane region" description="Helical" evidence="9">
    <location>
        <begin position="83"/>
        <end position="108"/>
    </location>
</feature>
<keyword evidence="4 9" id="KW-1133">Transmembrane helix</keyword>
<dbReference type="SUPFAM" id="SSF81340">
    <property type="entry name" value="Clc chloride channel"/>
    <property type="match status" value="1"/>
</dbReference>
<sequence length="705" mass="79950">MESSPFNLGLNSENLILENDSNQDILEQELDNFNQIYLNVYRNYKHSYRDFETINWFRDFTMPKFIPVLKSKLSDLLDAASGWIAVTLIGMIVGIITFVLTSSINVLLDYRNGYCQTSLLFDNLQCSWSDRRYNATTLAASEWISHESVFLKHGHSVGTAFFFSYCIYVILSVTFGVLSAWITYYVAPYAVNSSIAEVETILNGFVFHNFLSFSTAITKLVACILAVASGLNVGFECTLVYIGTAVGNIVSRLFKKYSLNEAKKRELLTSGAAAGISCPFNAPISGLLFCLEEASQYFSFKTLWRTFWCTLMSTLVCYYLFSSLKTNMTFHSSLIESFQIFEIVPFGIIGICGGLFGFLTIKIFYHMSLIHKNSILGRYPIFEVFVASLVISLVSYMFPLLRTTNYRLMHDMFGECSNQFSFDSSICLSFNGNHINTAKHVGSIVETLSELKSLIPVFIIKLIFLISSFSLRIPNGFLFPILTIGAIFGRIVGNMMKYFWLTFPSFHLFETNCLSHDENLPCIDTSLFQMSCFINDYPFIDLSILKKPDLGTVEEVISHKKIRSNSQKIVYLTLKPIAAVELLELLRNPYYSFPLIESPESSKFIGAVVSHELFKRINDFMEYNYEFASLTEITFDSSDSDIPAKTNFSSLIDYNVMTITPNAPVYQLIQLIDLLGLHCVHVVQNGNFVDLITKKDLINYIKKLV</sequence>
<dbReference type="Gene3D" id="3.10.580.10">
    <property type="entry name" value="CBS-domain"/>
    <property type="match status" value="1"/>
</dbReference>
<dbReference type="Pfam" id="PF00571">
    <property type="entry name" value="CBS"/>
    <property type="match status" value="1"/>
</dbReference>
<dbReference type="InterPro" id="IPR000644">
    <property type="entry name" value="CBS_dom"/>
</dbReference>
<dbReference type="InterPro" id="IPR014743">
    <property type="entry name" value="Cl-channel_core"/>
</dbReference>
<evidence type="ECO:0000259" key="10">
    <source>
        <dbReference type="PROSITE" id="PS51371"/>
    </source>
</evidence>
<comment type="similarity">
    <text evidence="9">Belongs to the chloride channel (TC 2.A.49) family.</text>
</comment>
<dbReference type="PROSITE" id="PS51371">
    <property type="entry name" value="CBS"/>
    <property type="match status" value="1"/>
</dbReference>
<protein>
    <recommendedName>
        <fullName evidence="9">Chloride channel protein</fullName>
    </recommendedName>
</protein>
<feature type="transmembrane region" description="Helical" evidence="9">
    <location>
        <begin position="271"/>
        <end position="291"/>
    </location>
</feature>
<dbReference type="PANTHER" id="PTHR45711:SF6">
    <property type="entry name" value="CHLORIDE CHANNEL PROTEIN"/>
    <property type="match status" value="1"/>
</dbReference>
<keyword evidence="8" id="KW-0129">CBS domain</keyword>
<dbReference type="Pfam" id="PF00654">
    <property type="entry name" value="Voltage_CLC"/>
    <property type="match status" value="1"/>
</dbReference>
<keyword evidence="12" id="KW-1185">Reference proteome</keyword>
<evidence type="ECO:0000256" key="6">
    <source>
        <dbReference type="ARBA" id="ARBA00023136"/>
    </source>
</evidence>
<dbReference type="InterPro" id="IPR046342">
    <property type="entry name" value="CBS_dom_sf"/>
</dbReference>
<feature type="domain" description="CBS" evidence="10">
    <location>
        <begin position="652"/>
        <end position="705"/>
    </location>
</feature>
<dbReference type="PRINTS" id="PR00762">
    <property type="entry name" value="CLCHANNEL"/>
</dbReference>
<evidence type="ECO:0000256" key="1">
    <source>
        <dbReference type="ARBA" id="ARBA00004337"/>
    </source>
</evidence>
<evidence type="ECO:0000256" key="4">
    <source>
        <dbReference type="ARBA" id="ARBA00022989"/>
    </source>
</evidence>
<keyword evidence="3 9" id="KW-0812">Transmembrane</keyword>
<dbReference type="PANTHER" id="PTHR45711">
    <property type="entry name" value="CHLORIDE CHANNEL PROTEIN"/>
    <property type="match status" value="1"/>
</dbReference>
<name>A0A0C2MRA5_THEKT</name>
<keyword evidence="6 9" id="KW-0472">Membrane</keyword>
<feature type="transmembrane region" description="Helical" evidence="9">
    <location>
        <begin position="162"/>
        <end position="186"/>
    </location>
</feature>
<dbReference type="GO" id="GO:0005247">
    <property type="term" value="F:voltage-gated chloride channel activity"/>
    <property type="evidence" value="ECO:0007669"/>
    <property type="project" value="TreeGrafter"/>
</dbReference>